<protein>
    <submittedName>
        <fullName evidence="10">Dipeptide transport system permease protein DppB</fullName>
    </submittedName>
</protein>
<evidence type="ECO:0000256" key="6">
    <source>
        <dbReference type="ARBA" id="ARBA00022989"/>
    </source>
</evidence>
<dbReference type="GO" id="GO:0005886">
    <property type="term" value="C:plasma membrane"/>
    <property type="evidence" value="ECO:0007669"/>
    <property type="project" value="UniProtKB-SubCell"/>
</dbReference>
<dbReference type="GO" id="GO:0071916">
    <property type="term" value="F:dipeptide transmembrane transporter activity"/>
    <property type="evidence" value="ECO:0007669"/>
    <property type="project" value="TreeGrafter"/>
</dbReference>
<dbReference type="Pfam" id="PF19300">
    <property type="entry name" value="BPD_transp_1_N"/>
    <property type="match status" value="1"/>
</dbReference>
<name>A0A1C3HF82_SERMA</name>
<dbReference type="PANTHER" id="PTHR43163">
    <property type="entry name" value="DIPEPTIDE TRANSPORT SYSTEM PERMEASE PROTEIN DPPB-RELATED"/>
    <property type="match status" value="1"/>
</dbReference>
<feature type="domain" description="ABC transmembrane type-1" evidence="9">
    <location>
        <begin position="112"/>
        <end position="339"/>
    </location>
</feature>
<evidence type="ECO:0000256" key="1">
    <source>
        <dbReference type="ARBA" id="ARBA00004429"/>
    </source>
</evidence>
<evidence type="ECO:0000256" key="2">
    <source>
        <dbReference type="ARBA" id="ARBA00022448"/>
    </source>
</evidence>
<gene>
    <name evidence="10" type="primary">dppB_2</name>
    <name evidence="10" type="ORF">PWN146_02392</name>
</gene>
<keyword evidence="4" id="KW-0997">Cell inner membrane</keyword>
<keyword evidence="3" id="KW-1003">Cell membrane</keyword>
<dbReference type="AlphaFoldDB" id="A0A1C3HF82"/>
<dbReference type="InterPro" id="IPR035906">
    <property type="entry name" value="MetI-like_sf"/>
</dbReference>
<keyword evidence="6 8" id="KW-1133">Transmembrane helix</keyword>
<evidence type="ECO:0000259" key="9">
    <source>
        <dbReference type="PROSITE" id="PS50928"/>
    </source>
</evidence>
<reference evidence="10" key="1">
    <citation type="submission" date="2016-05" db="EMBL/GenBank/DDBJ databases">
        <authorList>
            <person name="Cock P.J.A."/>
            <person name="Cock P.J.A."/>
        </authorList>
    </citation>
    <scope>NUCLEOTIDE SEQUENCE</scope>
    <source>
        <strain evidence="10">PWN146_assembly</strain>
    </source>
</reference>
<comment type="similarity">
    <text evidence="8">Belongs to the binding-protein-dependent transport system permease family.</text>
</comment>
<dbReference type="Gene3D" id="1.10.3720.10">
    <property type="entry name" value="MetI-like"/>
    <property type="match status" value="1"/>
</dbReference>
<dbReference type="Pfam" id="PF00528">
    <property type="entry name" value="BPD_transp_1"/>
    <property type="match status" value="1"/>
</dbReference>
<dbReference type="CDD" id="cd06261">
    <property type="entry name" value="TM_PBP2"/>
    <property type="match status" value="1"/>
</dbReference>
<evidence type="ECO:0000256" key="8">
    <source>
        <dbReference type="RuleBase" id="RU363032"/>
    </source>
</evidence>
<keyword evidence="5 8" id="KW-0812">Transmembrane</keyword>
<evidence type="ECO:0000256" key="4">
    <source>
        <dbReference type="ARBA" id="ARBA00022519"/>
    </source>
</evidence>
<feature type="transmembrane region" description="Helical" evidence="8">
    <location>
        <begin position="320"/>
        <end position="346"/>
    </location>
</feature>
<feature type="transmembrane region" description="Helical" evidence="8">
    <location>
        <begin position="266"/>
        <end position="287"/>
    </location>
</feature>
<evidence type="ECO:0000313" key="10">
    <source>
        <dbReference type="EMBL" id="SAY43699.1"/>
    </source>
</evidence>
<dbReference type="EMBL" id="LT575490">
    <property type="protein sequence ID" value="SAY43699.1"/>
    <property type="molecule type" value="Genomic_DNA"/>
</dbReference>
<dbReference type="InterPro" id="IPR000515">
    <property type="entry name" value="MetI-like"/>
</dbReference>
<evidence type="ECO:0000256" key="5">
    <source>
        <dbReference type="ARBA" id="ARBA00022692"/>
    </source>
</evidence>
<dbReference type="InterPro" id="IPR045621">
    <property type="entry name" value="BPD_transp_1_N"/>
</dbReference>
<keyword evidence="7 8" id="KW-0472">Membrane</keyword>
<feature type="transmembrane region" description="Helical" evidence="8">
    <location>
        <begin position="220"/>
        <end position="239"/>
    </location>
</feature>
<keyword evidence="2 8" id="KW-0813">Transport</keyword>
<dbReference type="PANTHER" id="PTHR43163:SF8">
    <property type="entry name" value="D,D-DIPEPTIDE TRANSPORT SYSTEM PERMEASE PROTEIN DDPB-RELATED"/>
    <property type="match status" value="1"/>
</dbReference>
<dbReference type="PROSITE" id="PS50928">
    <property type="entry name" value="ABC_TM1"/>
    <property type="match status" value="1"/>
</dbReference>
<proteinExistence type="inferred from homology"/>
<comment type="subcellular location">
    <subcellularLocation>
        <location evidence="1">Cell inner membrane</location>
        <topology evidence="1">Multi-pass membrane protein</topology>
    </subcellularLocation>
    <subcellularLocation>
        <location evidence="8">Cell membrane</location>
        <topology evidence="8">Multi-pass membrane protein</topology>
    </subcellularLocation>
</comment>
<evidence type="ECO:0000256" key="7">
    <source>
        <dbReference type="ARBA" id="ARBA00023136"/>
    </source>
</evidence>
<evidence type="ECO:0000256" key="3">
    <source>
        <dbReference type="ARBA" id="ARBA00022475"/>
    </source>
</evidence>
<feature type="transmembrane region" description="Helical" evidence="8">
    <location>
        <begin position="116"/>
        <end position="139"/>
    </location>
</feature>
<accession>A0A1C3HF82</accession>
<sequence>MAAELSASAGAARRYWRWGGRLLGGVLSLALTLLGLLLFTFMLSHLAPIDPALQVAGDHASEATYAQVRHELGLDQPLPVQFWRYLVHLAHGDLGISRITAQPVLSDLLRTFPATVELATCAIILGALGGITLAFLAVLKPGSWLDNAARLLSLIGYSVPIFWLSLLGLLLFYATLHWSAGPGRLDDIYLYSMEPRSGFVLIDSWLSGDREMFYNAIGHLWLPVVALALLSMAGITRLLRAAMLEECNKEYVTLARSKGAGRLRILLRHVFPNVLGTLITVLSLSYASLLEGAVLTETVFAWPGVGRYLTSALFAADTPAILGATLLIGTCFVLLNALADALTYLVDPRTR</sequence>
<dbReference type="SUPFAM" id="SSF161098">
    <property type="entry name" value="MetI-like"/>
    <property type="match status" value="1"/>
</dbReference>
<feature type="transmembrane region" description="Helical" evidence="8">
    <location>
        <begin position="151"/>
        <end position="174"/>
    </location>
</feature>
<organism evidence="10">
    <name type="scientific">Serratia marcescens</name>
    <dbReference type="NCBI Taxonomy" id="615"/>
    <lineage>
        <taxon>Bacteria</taxon>
        <taxon>Pseudomonadati</taxon>
        <taxon>Pseudomonadota</taxon>
        <taxon>Gammaproteobacteria</taxon>
        <taxon>Enterobacterales</taxon>
        <taxon>Yersiniaceae</taxon>
        <taxon>Serratia</taxon>
    </lineage>
</organism>
<feature type="transmembrane region" description="Helical" evidence="8">
    <location>
        <begin position="22"/>
        <end position="43"/>
    </location>
</feature>